<evidence type="ECO:0000256" key="1">
    <source>
        <dbReference type="ARBA" id="ARBA00023015"/>
    </source>
</evidence>
<keyword evidence="2" id="KW-0238">DNA-binding</keyword>
<dbReference type="InterPro" id="IPR050313">
    <property type="entry name" value="Carb_Metab_HTH_regulators"/>
</dbReference>
<dbReference type="PANTHER" id="PTHR30363:SF44">
    <property type="entry name" value="AGA OPERON TRANSCRIPTIONAL REPRESSOR-RELATED"/>
    <property type="match status" value="1"/>
</dbReference>
<gene>
    <name evidence="5" type="ORF">C7C46_15535</name>
</gene>
<dbReference type="SMART" id="SM01134">
    <property type="entry name" value="DeoRC"/>
    <property type="match status" value="1"/>
</dbReference>
<name>A0A2V4N3S9_9ACTN</name>
<comment type="caution">
    <text evidence="5">The sequence shown here is derived from an EMBL/GenBank/DDBJ whole genome shotgun (WGS) entry which is preliminary data.</text>
</comment>
<keyword evidence="3" id="KW-0804">Transcription</keyword>
<dbReference type="SUPFAM" id="SSF100950">
    <property type="entry name" value="NagB/RpiA/CoA transferase-like"/>
    <property type="match status" value="1"/>
</dbReference>
<dbReference type="PANTHER" id="PTHR30363">
    <property type="entry name" value="HTH-TYPE TRANSCRIPTIONAL REGULATOR SRLR-RELATED"/>
    <property type="match status" value="1"/>
</dbReference>
<evidence type="ECO:0000256" key="2">
    <source>
        <dbReference type="ARBA" id="ARBA00023125"/>
    </source>
</evidence>
<feature type="domain" description="HTH deoR-type" evidence="4">
    <location>
        <begin position="3"/>
        <end position="58"/>
    </location>
</feature>
<dbReference type="RefSeq" id="WP_110670009.1">
    <property type="nucleotide sequence ID" value="NZ_PYBW01000048.1"/>
</dbReference>
<reference evidence="5 6" key="1">
    <citation type="submission" date="2018-03" db="EMBL/GenBank/DDBJ databases">
        <title>Bioinformatic expansion and discovery of thiopeptide antibiotics.</title>
        <authorList>
            <person name="Schwalen C.J."/>
            <person name="Hudson G.A."/>
            <person name="Mitchell D.A."/>
        </authorList>
    </citation>
    <scope>NUCLEOTIDE SEQUENCE [LARGE SCALE GENOMIC DNA]</scope>
    <source>
        <strain evidence="5 6">ATCC 21389</strain>
    </source>
</reference>
<protein>
    <submittedName>
        <fullName evidence="5">Alkaline phosphatase</fullName>
    </submittedName>
</protein>
<evidence type="ECO:0000313" key="6">
    <source>
        <dbReference type="Proteomes" id="UP000248039"/>
    </source>
</evidence>
<dbReference type="PROSITE" id="PS51000">
    <property type="entry name" value="HTH_DEOR_2"/>
    <property type="match status" value="1"/>
</dbReference>
<evidence type="ECO:0000259" key="4">
    <source>
        <dbReference type="PROSITE" id="PS51000"/>
    </source>
</evidence>
<dbReference type="InterPro" id="IPR037171">
    <property type="entry name" value="NagB/RpiA_transferase-like"/>
</dbReference>
<accession>A0A2V4N3S9</accession>
<dbReference type="InterPro" id="IPR036388">
    <property type="entry name" value="WH-like_DNA-bd_sf"/>
</dbReference>
<dbReference type="InterPro" id="IPR036390">
    <property type="entry name" value="WH_DNA-bd_sf"/>
</dbReference>
<dbReference type="SUPFAM" id="SSF46785">
    <property type="entry name" value="Winged helix' DNA-binding domain"/>
    <property type="match status" value="1"/>
</dbReference>
<dbReference type="Pfam" id="PF08220">
    <property type="entry name" value="HTH_DeoR"/>
    <property type="match status" value="1"/>
</dbReference>
<dbReference type="Pfam" id="PF00455">
    <property type="entry name" value="DeoRC"/>
    <property type="match status" value="1"/>
</dbReference>
<dbReference type="OrthoDB" id="7688673at2"/>
<organism evidence="5 6">
    <name type="scientific">Streptomyces tateyamensis</name>
    <dbReference type="NCBI Taxonomy" id="565073"/>
    <lineage>
        <taxon>Bacteria</taxon>
        <taxon>Bacillati</taxon>
        <taxon>Actinomycetota</taxon>
        <taxon>Actinomycetes</taxon>
        <taxon>Kitasatosporales</taxon>
        <taxon>Streptomycetaceae</taxon>
        <taxon>Streptomyces</taxon>
    </lineage>
</organism>
<dbReference type="EMBL" id="PYBW01000048">
    <property type="protein sequence ID" value="PYC78706.1"/>
    <property type="molecule type" value="Genomic_DNA"/>
</dbReference>
<dbReference type="SMART" id="SM00420">
    <property type="entry name" value="HTH_DEOR"/>
    <property type="match status" value="1"/>
</dbReference>
<dbReference type="GO" id="GO:0003700">
    <property type="term" value="F:DNA-binding transcription factor activity"/>
    <property type="evidence" value="ECO:0007669"/>
    <property type="project" value="InterPro"/>
</dbReference>
<dbReference type="Proteomes" id="UP000248039">
    <property type="component" value="Unassembled WGS sequence"/>
</dbReference>
<dbReference type="InterPro" id="IPR014036">
    <property type="entry name" value="DeoR-like_C"/>
</dbReference>
<proteinExistence type="predicted"/>
<dbReference type="PROSITE" id="PS00894">
    <property type="entry name" value="HTH_DEOR_1"/>
    <property type="match status" value="1"/>
</dbReference>
<dbReference type="AlphaFoldDB" id="A0A2V4N3S9"/>
<dbReference type="PRINTS" id="PR00037">
    <property type="entry name" value="HTHLACR"/>
</dbReference>
<evidence type="ECO:0000256" key="3">
    <source>
        <dbReference type="ARBA" id="ARBA00023163"/>
    </source>
</evidence>
<keyword evidence="6" id="KW-1185">Reference proteome</keyword>
<evidence type="ECO:0000313" key="5">
    <source>
        <dbReference type="EMBL" id="PYC78706.1"/>
    </source>
</evidence>
<dbReference type="GO" id="GO:0003677">
    <property type="term" value="F:DNA binding"/>
    <property type="evidence" value="ECO:0007669"/>
    <property type="project" value="UniProtKB-KW"/>
</dbReference>
<dbReference type="InterPro" id="IPR018356">
    <property type="entry name" value="Tscrpt_reg_HTH_DeoR_CS"/>
</dbReference>
<keyword evidence="1" id="KW-0805">Transcription regulation</keyword>
<dbReference type="Gene3D" id="1.10.10.10">
    <property type="entry name" value="Winged helix-like DNA-binding domain superfamily/Winged helix DNA-binding domain"/>
    <property type="match status" value="1"/>
</dbReference>
<dbReference type="Gene3D" id="3.40.50.1360">
    <property type="match status" value="1"/>
</dbReference>
<dbReference type="InterPro" id="IPR001034">
    <property type="entry name" value="DeoR_HTH"/>
</dbReference>
<sequence length="262" mass="27259">MNTHDRWTRLMDLLGDRGRIEVAEASRLLGVSPATVRRDLEELARQQLLTRTHGGAVRAGVSYDLPLRYKATRRAAEKERIAKAAAALVAPGSVVGLTGGTTTSEVARALATRADLTAAAEGGPALTVVTNAINIAGELAVRTHITTVMTGGVARPASYELTGPLAAAVLETVSLDYAVLGVNGLDLRIGASTVEVGEASINRAMAVRANTVVIVADSSKLGRRTFATVSSLAEIDVLVTDADAPPEMVEALTAMGIEVHCV</sequence>